<evidence type="ECO:0000259" key="1">
    <source>
        <dbReference type="SMART" id="SM00382"/>
    </source>
</evidence>
<evidence type="ECO:0000313" key="2">
    <source>
        <dbReference type="EMBL" id="ABA87420.1"/>
    </source>
</evidence>
<gene>
    <name evidence="2" type="ordered locus">Pcar_0159</name>
</gene>
<reference evidence="2 3" key="2">
    <citation type="journal article" date="2012" name="BMC Genomics">
        <title>The genome of Pelobacter carbinolicus reveals surprising metabolic capabilities and physiological features.</title>
        <authorList>
            <person name="Aklujkar M."/>
            <person name="Haveman S.A."/>
            <person name="Didonato R.Jr."/>
            <person name="Chertkov O."/>
            <person name="Han C.S."/>
            <person name="Land M.L."/>
            <person name="Brown P."/>
            <person name="Lovley D.R."/>
        </authorList>
    </citation>
    <scope>NUCLEOTIDE SEQUENCE [LARGE SCALE GENOMIC DNA]</scope>
    <source>
        <strain evidence="3">DSM 2380 / NBRC 103641 / GraBd1</strain>
    </source>
</reference>
<dbReference type="Proteomes" id="UP000002534">
    <property type="component" value="Chromosome"/>
</dbReference>
<dbReference type="STRING" id="338963.Pcar_0159"/>
<dbReference type="InterPro" id="IPR027417">
    <property type="entry name" value="P-loop_NTPase"/>
</dbReference>
<dbReference type="SUPFAM" id="SSF52540">
    <property type="entry name" value="P-loop containing nucleoside triphosphate hydrolases"/>
    <property type="match status" value="1"/>
</dbReference>
<dbReference type="HOGENOM" id="CLU_1530158_0_0_7"/>
<dbReference type="InterPro" id="IPR004948">
    <property type="entry name" value="Nuc-triphosphatase_THEP1"/>
</dbReference>
<dbReference type="Pfam" id="PF03266">
    <property type="entry name" value="NTPase_1"/>
    <property type="match status" value="1"/>
</dbReference>
<dbReference type="KEGG" id="pca:Pcar_0159"/>
<dbReference type="Gene3D" id="3.40.50.300">
    <property type="entry name" value="P-loop containing nucleotide triphosphate hydrolases"/>
    <property type="match status" value="1"/>
</dbReference>
<dbReference type="SMART" id="SM00382">
    <property type="entry name" value="AAA"/>
    <property type="match status" value="1"/>
</dbReference>
<accession>Q3A872</accession>
<proteinExistence type="predicted"/>
<dbReference type="AlphaFoldDB" id="Q3A872"/>
<protein>
    <recommendedName>
        <fullName evidence="1">AAA+ ATPase domain-containing protein</fullName>
    </recommendedName>
</protein>
<dbReference type="GO" id="GO:0017111">
    <property type="term" value="F:ribonucleoside triphosphate phosphatase activity"/>
    <property type="evidence" value="ECO:0007669"/>
    <property type="project" value="InterPro"/>
</dbReference>
<keyword evidence="3" id="KW-1185">Reference proteome</keyword>
<reference evidence="3" key="1">
    <citation type="submission" date="2005-10" db="EMBL/GenBank/DDBJ databases">
        <title>Complete sequence of Pelobacter carbinolicus DSM 2380.</title>
        <authorList>
            <person name="Copeland A."/>
            <person name="Lucas S."/>
            <person name="Lapidus A."/>
            <person name="Barry K."/>
            <person name="Detter J.C."/>
            <person name="Glavina T."/>
            <person name="Hammon N."/>
            <person name="Israni S."/>
            <person name="Pitluck S."/>
            <person name="Chertkov O."/>
            <person name="Schmutz J."/>
            <person name="Larimer F."/>
            <person name="Land M."/>
            <person name="Kyrpides N."/>
            <person name="Ivanova N."/>
            <person name="Richardson P."/>
        </authorList>
    </citation>
    <scope>NUCLEOTIDE SEQUENCE [LARGE SCALE GENOMIC DNA]</scope>
    <source>
        <strain evidence="3">DSM 2380 / NBRC 103641 / GraBd1</strain>
    </source>
</reference>
<evidence type="ECO:0000313" key="3">
    <source>
        <dbReference type="Proteomes" id="UP000002534"/>
    </source>
</evidence>
<feature type="domain" description="AAA+ ATPase" evidence="1">
    <location>
        <begin position="8"/>
        <end position="184"/>
    </location>
</feature>
<dbReference type="RefSeq" id="WP_011339812.1">
    <property type="nucleotide sequence ID" value="NC_007498.2"/>
</dbReference>
<dbReference type="eggNOG" id="COG1618">
    <property type="taxonomic scope" value="Bacteria"/>
</dbReference>
<dbReference type="InterPro" id="IPR003593">
    <property type="entry name" value="AAA+_ATPase"/>
</dbReference>
<name>Q3A872_SYNC1</name>
<dbReference type="OrthoDB" id="5420991at2"/>
<organism evidence="2 3">
    <name type="scientific">Syntrophotalea carbinolica (strain DSM 2380 / NBRC 103641 / GraBd1)</name>
    <name type="common">Pelobacter carbinolicus</name>
    <dbReference type="NCBI Taxonomy" id="338963"/>
    <lineage>
        <taxon>Bacteria</taxon>
        <taxon>Pseudomonadati</taxon>
        <taxon>Thermodesulfobacteriota</taxon>
        <taxon>Desulfuromonadia</taxon>
        <taxon>Desulfuromonadales</taxon>
        <taxon>Syntrophotaleaceae</taxon>
        <taxon>Syntrophotalea</taxon>
    </lineage>
</organism>
<dbReference type="EMBL" id="CP000142">
    <property type="protein sequence ID" value="ABA87420.1"/>
    <property type="molecule type" value="Genomic_DNA"/>
</dbReference>
<sequence length="184" mass="20183">MIVTHQTHAPLVIVSGEAHCGKTTLVADLLQYLRRQGRQLAGILAEGHWCNGRRSGFTLIDLSDCRRTPLADRIVEPGPNRFPYVFRPEGLAAGRRALCLSRCASADLLVVDEVGSLEVHGGGWAELLGPLLNQPRLLQLWVVQSAWLEAVCRSWQLTPTRIIDASAADALIDLTTTVERLLSD</sequence>